<protein>
    <recommendedName>
        <fullName evidence="5">DUF4358 domain-containing protein</fullName>
    </recommendedName>
</protein>
<evidence type="ECO:0000256" key="1">
    <source>
        <dbReference type="SAM" id="MobiDB-lite"/>
    </source>
</evidence>
<keyword evidence="2" id="KW-0812">Transmembrane</keyword>
<evidence type="ECO:0008006" key="5">
    <source>
        <dbReference type="Google" id="ProtNLM"/>
    </source>
</evidence>
<feature type="region of interest" description="Disordered" evidence="1">
    <location>
        <begin position="1"/>
        <end position="71"/>
    </location>
</feature>
<feature type="transmembrane region" description="Helical" evidence="2">
    <location>
        <begin position="81"/>
        <end position="100"/>
    </location>
</feature>
<evidence type="ECO:0000313" key="3">
    <source>
        <dbReference type="EMBL" id="SHK22210.1"/>
    </source>
</evidence>
<evidence type="ECO:0000313" key="4">
    <source>
        <dbReference type="Proteomes" id="UP000184301"/>
    </source>
</evidence>
<keyword evidence="4" id="KW-1185">Reference proteome</keyword>
<dbReference type="RefSeq" id="WP_242945417.1">
    <property type="nucleotide sequence ID" value="NZ_FQZY01000036.1"/>
</dbReference>
<dbReference type="STRING" id="1121950.SAMN02745243_02484"/>
<feature type="compositionally biased region" description="Basic and acidic residues" evidence="1">
    <location>
        <begin position="43"/>
        <end position="59"/>
    </location>
</feature>
<sequence length="231" mass="26048">MIEEKTQKKTQNKTQEQKKAPRRTAGNPRAAAAPNKKKQRRPSRQEWEEDQRIRQEAVRRRSAVQAVGEPGGKPQNKKLLVFKYGMVLAIVGYVVLLLLMTGGSSKPFDTIEKAVEKTLDTESVSKTTNQGLKRYYGLNAADYDGVMLYVSKSSLSAEEVLLLKVKNNEQIEEVQNAIVSRKDRRRSDFEGYAPDEVALINNSVLSVRGQYIFFVISKNASEYKTAFAKSL</sequence>
<dbReference type="Proteomes" id="UP000184301">
    <property type="component" value="Unassembled WGS sequence"/>
</dbReference>
<dbReference type="AlphaFoldDB" id="A0A1M6QQ34"/>
<evidence type="ECO:0000256" key="2">
    <source>
        <dbReference type="SAM" id="Phobius"/>
    </source>
</evidence>
<proteinExistence type="predicted"/>
<keyword evidence="2" id="KW-1133">Transmembrane helix</keyword>
<name>A0A1M6QQ34_9FIRM</name>
<dbReference type="Pfam" id="PF14270">
    <property type="entry name" value="DUF4358"/>
    <property type="match status" value="1"/>
</dbReference>
<accession>A0A1M6QQ34</accession>
<keyword evidence="2" id="KW-0472">Membrane</keyword>
<reference evidence="3 4" key="1">
    <citation type="submission" date="2016-11" db="EMBL/GenBank/DDBJ databases">
        <authorList>
            <person name="Jaros S."/>
            <person name="Januszkiewicz K."/>
            <person name="Wedrychowicz H."/>
        </authorList>
    </citation>
    <scope>NUCLEOTIDE SEQUENCE [LARGE SCALE GENOMIC DNA]</scope>
    <source>
        <strain evidence="3 4">DSM 15480</strain>
    </source>
</reference>
<dbReference type="EMBL" id="FQZY01000036">
    <property type="protein sequence ID" value="SHK22210.1"/>
    <property type="molecule type" value="Genomic_DNA"/>
</dbReference>
<gene>
    <name evidence="3" type="ORF">SAMN02745243_02484</name>
</gene>
<feature type="compositionally biased region" description="Low complexity" evidence="1">
    <location>
        <begin position="23"/>
        <end position="34"/>
    </location>
</feature>
<dbReference type="InterPro" id="IPR025648">
    <property type="entry name" value="DUF4358"/>
</dbReference>
<organism evidence="3 4">
    <name type="scientific">Hespellia stercorisuis DSM 15480</name>
    <dbReference type="NCBI Taxonomy" id="1121950"/>
    <lineage>
        <taxon>Bacteria</taxon>
        <taxon>Bacillati</taxon>
        <taxon>Bacillota</taxon>
        <taxon>Clostridia</taxon>
        <taxon>Lachnospirales</taxon>
        <taxon>Lachnospiraceae</taxon>
        <taxon>Hespellia</taxon>
    </lineage>
</organism>